<feature type="non-terminal residue" evidence="1">
    <location>
        <position position="105"/>
    </location>
</feature>
<sequence length="105" mass="12053">QLWRRWSLSGSQDHQETSNVAFWCTSRKLLLILSKAGNLINKVRISLCLCTYRINAIRLGSLMSLAFLNKHHKSQFILQHRFGSSLVAQTPRFAFAAKRLQAPQK</sequence>
<dbReference type="EMBL" id="KL341772">
    <property type="protein sequence ID" value="KFZ53355.1"/>
    <property type="molecule type" value="Genomic_DNA"/>
</dbReference>
<evidence type="ECO:0000313" key="2">
    <source>
        <dbReference type="Proteomes" id="UP000053620"/>
    </source>
</evidence>
<dbReference type="Proteomes" id="UP000053620">
    <property type="component" value="Unassembled WGS sequence"/>
</dbReference>
<accession>A0A094KRW9</accession>
<protein>
    <submittedName>
        <fullName evidence="1">Uncharacterized protein</fullName>
    </submittedName>
</protein>
<feature type="non-terminal residue" evidence="1">
    <location>
        <position position="1"/>
    </location>
</feature>
<dbReference type="AlphaFoldDB" id="A0A094KRW9"/>
<name>A0A094KRW9_ANTCR</name>
<gene>
    <name evidence="1" type="ORF">N321_13468</name>
</gene>
<organism evidence="1 2">
    <name type="scientific">Antrostomus carolinensis</name>
    <name type="common">Chuck-will's-widow</name>
    <name type="synonym">Caprimulgus carolinensis</name>
    <dbReference type="NCBI Taxonomy" id="279965"/>
    <lineage>
        <taxon>Eukaryota</taxon>
        <taxon>Metazoa</taxon>
        <taxon>Chordata</taxon>
        <taxon>Craniata</taxon>
        <taxon>Vertebrata</taxon>
        <taxon>Euteleostomi</taxon>
        <taxon>Archelosauria</taxon>
        <taxon>Archosauria</taxon>
        <taxon>Dinosauria</taxon>
        <taxon>Saurischia</taxon>
        <taxon>Theropoda</taxon>
        <taxon>Coelurosauria</taxon>
        <taxon>Aves</taxon>
        <taxon>Neognathae</taxon>
        <taxon>Neoaves</taxon>
        <taxon>Strisores</taxon>
        <taxon>Caprimulgiformes</taxon>
        <taxon>Caprimulgidae</taxon>
        <taxon>Antrostomus</taxon>
    </lineage>
</organism>
<evidence type="ECO:0000313" key="1">
    <source>
        <dbReference type="EMBL" id="KFZ53355.1"/>
    </source>
</evidence>
<keyword evidence="2" id="KW-1185">Reference proteome</keyword>
<reference evidence="1 2" key="1">
    <citation type="submission" date="2014-04" db="EMBL/GenBank/DDBJ databases">
        <title>Genome evolution of avian class.</title>
        <authorList>
            <person name="Zhang G."/>
            <person name="Li C."/>
        </authorList>
    </citation>
    <scope>NUCLEOTIDE SEQUENCE [LARGE SCALE GENOMIC DNA]</scope>
    <source>
        <strain evidence="1">BGI_N321</strain>
    </source>
</reference>
<proteinExistence type="predicted"/>